<evidence type="ECO:0000313" key="3">
    <source>
        <dbReference type="Proteomes" id="UP000583929"/>
    </source>
</evidence>
<feature type="compositionally biased region" description="Low complexity" evidence="1">
    <location>
        <begin position="20"/>
        <end position="37"/>
    </location>
</feature>
<organism evidence="2 3">
    <name type="scientific">Cannabis sativa</name>
    <name type="common">Hemp</name>
    <name type="synonym">Marijuana</name>
    <dbReference type="NCBI Taxonomy" id="3483"/>
    <lineage>
        <taxon>Eukaryota</taxon>
        <taxon>Viridiplantae</taxon>
        <taxon>Streptophyta</taxon>
        <taxon>Embryophyta</taxon>
        <taxon>Tracheophyta</taxon>
        <taxon>Spermatophyta</taxon>
        <taxon>Magnoliopsida</taxon>
        <taxon>eudicotyledons</taxon>
        <taxon>Gunneridae</taxon>
        <taxon>Pentapetalae</taxon>
        <taxon>rosids</taxon>
        <taxon>fabids</taxon>
        <taxon>Rosales</taxon>
        <taxon>Cannabaceae</taxon>
        <taxon>Cannabis</taxon>
    </lineage>
</organism>
<dbReference type="AlphaFoldDB" id="A0A7J6HJ88"/>
<feature type="compositionally biased region" description="Low complexity" evidence="1">
    <location>
        <begin position="1"/>
        <end position="10"/>
    </location>
</feature>
<evidence type="ECO:0000256" key="1">
    <source>
        <dbReference type="SAM" id="MobiDB-lite"/>
    </source>
</evidence>
<feature type="region of interest" description="Disordered" evidence="1">
    <location>
        <begin position="1"/>
        <end position="37"/>
    </location>
</feature>
<gene>
    <name evidence="2" type="ORF">G4B88_017965</name>
</gene>
<proteinExistence type="predicted"/>
<dbReference type="EMBL" id="JAATIQ010000041">
    <property type="protein sequence ID" value="KAF4395095.1"/>
    <property type="molecule type" value="Genomic_DNA"/>
</dbReference>
<dbReference type="Proteomes" id="UP000583929">
    <property type="component" value="Unassembled WGS sequence"/>
</dbReference>
<keyword evidence="3" id="KW-1185">Reference proteome</keyword>
<accession>A0A7J6HJ88</accession>
<sequence>MKFTRSSNPKKPSPSKSKHSTASSASSSGNNSSPTNTTPSLFLSSKADIFPSPFSSNTNHYCIIILNSSKLRTPSPFKSKCLIITLHSSMDFDSPNLVSIILKLLGVMKPTLSISYISKALLKSCNFSCSP</sequence>
<name>A0A7J6HJ88_CANSA</name>
<reference evidence="2 3" key="1">
    <citation type="journal article" date="2020" name="bioRxiv">
        <title>Sequence and annotation of 42 cannabis genomes reveals extensive copy number variation in cannabinoid synthesis and pathogen resistance genes.</title>
        <authorList>
            <person name="Mckernan K.J."/>
            <person name="Helbert Y."/>
            <person name="Kane L.T."/>
            <person name="Ebling H."/>
            <person name="Zhang L."/>
            <person name="Liu B."/>
            <person name="Eaton Z."/>
            <person name="Mclaughlin S."/>
            <person name="Kingan S."/>
            <person name="Baybayan P."/>
            <person name="Concepcion G."/>
            <person name="Jordan M."/>
            <person name="Riva A."/>
            <person name="Barbazuk W."/>
            <person name="Harkins T."/>
        </authorList>
    </citation>
    <scope>NUCLEOTIDE SEQUENCE [LARGE SCALE GENOMIC DNA]</scope>
    <source>
        <strain evidence="3">cv. Jamaican Lion 4</strain>
        <tissue evidence="2">Leaf</tissue>
    </source>
</reference>
<evidence type="ECO:0000313" key="2">
    <source>
        <dbReference type="EMBL" id="KAF4395095.1"/>
    </source>
</evidence>
<protein>
    <submittedName>
        <fullName evidence="2">Uncharacterized protein</fullName>
    </submittedName>
</protein>
<comment type="caution">
    <text evidence="2">The sequence shown here is derived from an EMBL/GenBank/DDBJ whole genome shotgun (WGS) entry which is preliminary data.</text>
</comment>